<comment type="caution">
    <text evidence="2">The sequence shown here is derived from an EMBL/GenBank/DDBJ whole genome shotgun (WGS) entry which is preliminary data.</text>
</comment>
<reference evidence="2 3" key="1">
    <citation type="journal article" date="2021" name="Sci. Rep.">
        <title>The genome of the diatom Chaetoceros tenuissimus carries an ancient integrated fragment of an extant virus.</title>
        <authorList>
            <person name="Hongo Y."/>
            <person name="Kimura K."/>
            <person name="Takaki Y."/>
            <person name="Yoshida Y."/>
            <person name="Baba S."/>
            <person name="Kobayashi G."/>
            <person name="Nagasaki K."/>
            <person name="Hano T."/>
            <person name="Tomaru Y."/>
        </authorList>
    </citation>
    <scope>NUCLEOTIDE SEQUENCE [LARGE SCALE GENOMIC DNA]</scope>
    <source>
        <strain evidence="2 3">NIES-3715</strain>
    </source>
</reference>
<feature type="compositionally biased region" description="Basic and acidic residues" evidence="1">
    <location>
        <begin position="79"/>
        <end position="128"/>
    </location>
</feature>
<sequence length="367" mass="42893">MNVGSIVRMRGDSDVKNQRAMLIKTAGVPGLNRVLVRFEGEQDTTSVKKGDLIILERSELEEKPFEDTIRNGISIRRDGKTEVADSKERKESDTRYASRRDEVRRSRSRSRSRENDTSRRISGREDRRKRSRSRSRSHDRARRKSHGDRRSREEDRSHKRKREDTRDDRRRARTSRNDRREKSSSPDRHKSDRDTDRRREDDRRKSRSSRSDKRDRFESSTRDKRERKSSSRQHSSENGRDSPEHWLISDIRVRVVSKKVGNGRYFKEKGIVVDVLKRGAEATIRMNNGEILERVPERYLETALPKVGGNTIILTGKNKFEKGKLLERNSENGKGVVQTFEDMHVVSLSLDDIAEFVGQLDDTIGDY</sequence>
<gene>
    <name evidence="2" type="ORF">CTEN210_03482</name>
</gene>
<dbReference type="InterPro" id="IPR045166">
    <property type="entry name" value="Spp2-like"/>
</dbReference>
<protein>
    <submittedName>
        <fullName evidence="2">Uncharacterized protein</fullName>
    </submittedName>
</protein>
<dbReference type="Proteomes" id="UP001054902">
    <property type="component" value="Unassembled WGS sequence"/>
</dbReference>
<evidence type="ECO:0000313" key="2">
    <source>
        <dbReference type="EMBL" id="GFH47007.1"/>
    </source>
</evidence>
<dbReference type="PANTHER" id="PTHR15818">
    <property type="entry name" value="G PATCH AND KOW-CONTAINING"/>
    <property type="match status" value="1"/>
</dbReference>
<dbReference type="Gene3D" id="2.30.30.140">
    <property type="match status" value="1"/>
</dbReference>
<accession>A0AAD3CJ16</accession>
<feature type="compositionally biased region" description="Basic residues" evidence="1">
    <location>
        <begin position="129"/>
        <end position="147"/>
    </location>
</feature>
<feature type="region of interest" description="Disordered" evidence="1">
    <location>
        <begin position="79"/>
        <end position="243"/>
    </location>
</feature>
<evidence type="ECO:0000313" key="3">
    <source>
        <dbReference type="Proteomes" id="UP001054902"/>
    </source>
</evidence>
<evidence type="ECO:0000256" key="1">
    <source>
        <dbReference type="SAM" id="MobiDB-lite"/>
    </source>
</evidence>
<dbReference type="GO" id="GO:0005681">
    <property type="term" value="C:spliceosomal complex"/>
    <property type="evidence" value="ECO:0007669"/>
    <property type="project" value="TreeGrafter"/>
</dbReference>
<dbReference type="AlphaFoldDB" id="A0AAD3CJ16"/>
<proteinExistence type="predicted"/>
<keyword evidence="3" id="KW-1185">Reference proteome</keyword>
<dbReference type="GO" id="GO:0000398">
    <property type="term" value="P:mRNA splicing, via spliceosome"/>
    <property type="evidence" value="ECO:0007669"/>
    <property type="project" value="InterPro"/>
</dbReference>
<feature type="compositionally biased region" description="Basic and acidic residues" evidence="1">
    <location>
        <begin position="148"/>
        <end position="243"/>
    </location>
</feature>
<name>A0AAD3CJ16_9STRA</name>
<dbReference type="Pfam" id="PF25088">
    <property type="entry name" value="GPKOW_C"/>
    <property type="match status" value="1"/>
</dbReference>
<organism evidence="2 3">
    <name type="scientific">Chaetoceros tenuissimus</name>
    <dbReference type="NCBI Taxonomy" id="426638"/>
    <lineage>
        <taxon>Eukaryota</taxon>
        <taxon>Sar</taxon>
        <taxon>Stramenopiles</taxon>
        <taxon>Ochrophyta</taxon>
        <taxon>Bacillariophyta</taxon>
        <taxon>Coscinodiscophyceae</taxon>
        <taxon>Chaetocerotophycidae</taxon>
        <taxon>Chaetocerotales</taxon>
        <taxon>Chaetocerotaceae</taxon>
        <taxon>Chaetoceros</taxon>
    </lineage>
</organism>
<dbReference type="EMBL" id="BLLK01000022">
    <property type="protein sequence ID" value="GFH47007.1"/>
    <property type="molecule type" value="Genomic_DNA"/>
</dbReference>
<dbReference type="PANTHER" id="PTHR15818:SF2">
    <property type="entry name" value="G-PATCH DOMAIN AND KOW MOTIFS-CONTAINING PROTEIN"/>
    <property type="match status" value="1"/>
</dbReference>